<accession>E9CTC3</accession>
<organism evidence="2">
    <name type="scientific">Coccidioides posadasii (strain RMSCC 757 / Silveira)</name>
    <name type="common">Valley fever fungus</name>
    <dbReference type="NCBI Taxonomy" id="443226"/>
    <lineage>
        <taxon>Eukaryota</taxon>
        <taxon>Fungi</taxon>
        <taxon>Dikarya</taxon>
        <taxon>Ascomycota</taxon>
        <taxon>Pezizomycotina</taxon>
        <taxon>Eurotiomycetes</taxon>
        <taxon>Eurotiomycetidae</taxon>
        <taxon>Onygenales</taxon>
        <taxon>Onygenaceae</taxon>
        <taxon>Coccidioides</taxon>
    </lineage>
</organism>
<dbReference type="EMBL" id="GL636486">
    <property type="protein sequence ID" value="EFW22915.1"/>
    <property type="molecule type" value="Genomic_DNA"/>
</dbReference>
<evidence type="ECO:0000313" key="2">
    <source>
        <dbReference type="Proteomes" id="UP000002497"/>
    </source>
</evidence>
<reference evidence="2" key="2">
    <citation type="submission" date="2010-03" db="EMBL/GenBank/DDBJ databases">
        <title>The genome sequence of Coccidioides posadasii strain Silveira.</title>
        <authorList>
            <consortium name="The Broad Institute Genome Sequencing Center for Infectious Disease"/>
            <person name="Neafsey D."/>
            <person name="Orbach M."/>
            <person name="Henn M.R."/>
            <person name="Cole G.T."/>
            <person name="Galgiani J."/>
            <person name="Gardner M.J."/>
            <person name="Kirkland T.N."/>
            <person name="Taylor J.W."/>
            <person name="Young S.K."/>
            <person name="Zeng Q."/>
            <person name="Koehrsen M."/>
            <person name="Alvarado L."/>
            <person name="Berlin A."/>
            <person name="Borenstein D."/>
            <person name="Chapman S.B."/>
            <person name="Chen Z."/>
            <person name="Engels R."/>
            <person name="Freedman E."/>
            <person name="Gellesch M."/>
            <person name="Goldberg J."/>
            <person name="Griggs A."/>
            <person name="Gujja S."/>
            <person name="Heilman E."/>
            <person name="Heiman D."/>
            <person name="Howarth C."/>
            <person name="Jen D."/>
            <person name="Larson L."/>
            <person name="Mehta T."/>
            <person name="Neiman D."/>
            <person name="Park D."/>
            <person name="Pearson M."/>
            <person name="Richards J."/>
            <person name="Roberts A."/>
            <person name="Saif S."/>
            <person name="Shea T."/>
            <person name="Shenoy N."/>
            <person name="Sisk P."/>
            <person name="Stolte C."/>
            <person name="Sykes S."/>
            <person name="Walk T."/>
            <person name="White J."/>
            <person name="Yandava C."/>
            <person name="Haas B."/>
            <person name="Nusbaum C."/>
            <person name="Birren B."/>
        </authorList>
    </citation>
    <scope>NUCLEOTIDE SEQUENCE [LARGE SCALE GENOMIC DNA]</scope>
    <source>
        <strain evidence="2">RMSCC 757 / Silveira</strain>
    </source>
</reference>
<evidence type="ECO:0000313" key="1">
    <source>
        <dbReference type="EMBL" id="EFW22915.1"/>
    </source>
</evidence>
<protein>
    <submittedName>
        <fullName evidence="1">Predicted protein</fullName>
    </submittedName>
</protein>
<dbReference type="VEuPathDB" id="FungiDB:CPSG_00814"/>
<reference evidence="2" key="1">
    <citation type="journal article" date="2010" name="Genome Res.">
        <title>Population genomic sequencing of Coccidioides fungi reveals recent hybridization and transposon control.</title>
        <authorList>
            <person name="Neafsey D.E."/>
            <person name="Barker B.M."/>
            <person name="Sharpton T.J."/>
            <person name="Stajich J.E."/>
            <person name="Park D.J."/>
            <person name="Whiston E."/>
            <person name="Hung C.-Y."/>
            <person name="McMahan C."/>
            <person name="White J."/>
            <person name="Sykes S."/>
            <person name="Heiman D."/>
            <person name="Young S."/>
            <person name="Zeng Q."/>
            <person name="Abouelleil A."/>
            <person name="Aftuck L."/>
            <person name="Bessette D."/>
            <person name="Brown A."/>
            <person name="FitzGerald M."/>
            <person name="Lui A."/>
            <person name="Macdonald J.P."/>
            <person name="Priest M."/>
            <person name="Orbach M.J."/>
            <person name="Galgiani J.N."/>
            <person name="Kirkland T.N."/>
            <person name="Cole G.T."/>
            <person name="Birren B.W."/>
            <person name="Henn M.R."/>
            <person name="Taylor J.W."/>
            <person name="Rounsley S.D."/>
        </authorList>
    </citation>
    <scope>NUCLEOTIDE SEQUENCE [LARGE SCALE GENOMIC DNA]</scope>
    <source>
        <strain evidence="2">RMSCC 757 / Silveira</strain>
    </source>
</reference>
<name>E9CTC3_COCPS</name>
<dbReference type="AlphaFoldDB" id="E9CTC3"/>
<sequence>MKVTETTEAYWSPLLMVGPFIYRNRRIWAGVNCHKDFQITKAEIAEKHFRSQRRIRKHSSTSFLPSEVRITTCSPYRQLSTNPSQLYIREAYSDIVKEVEVTF</sequence>
<dbReference type="Proteomes" id="UP000002497">
    <property type="component" value="Unassembled WGS sequence"/>
</dbReference>
<gene>
    <name evidence="1" type="ORF">CPSG_00814</name>
</gene>
<keyword evidence="2" id="KW-1185">Reference proteome</keyword>
<dbReference type="HOGENOM" id="CLU_2263493_0_0_1"/>
<proteinExistence type="predicted"/>